<protein>
    <recommendedName>
        <fullName evidence="1">F-box domain-containing protein</fullName>
    </recommendedName>
</protein>
<dbReference type="Pfam" id="PF12937">
    <property type="entry name" value="F-box-like"/>
    <property type="match status" value="1"/>
</dbReference>
<evidence type="ECO:0000313" key="2">
    <source>
        <dbReference type="EMBL" id="TVU34467.1"/>
    </source>
</evidence>
<comment type="caution">
    <text evidence="2">The sequence shown here is derived from an EMBL/GenBank/DDBJ whole genome shotgun (WGS) entry which is preliminary data.</text>
</comment>
<sequence>MAGSHEHRPRRRKVAPQAAVGTNISSLPDDIVLQIFLWLPSLAALARAACACRAWRRAVASSPDFRCRFRVLHRPPLLGLFFDTAARCQYPCVPAFVPIRPRDSDLAAAVRGGDFFLTSLHDRSGDDVILDCHGGYILLTDKGDEGVEKFAVLNPLMRRCRHVFGMSLDDAFGHLHPYLFKARLACSEKDATSFRVVLLANEDDCICASVFSSETGKWSVSPWVNIPQSSDGDDFRSNLVWLEDESRMQANGFLYWVYFYGQRHLVSLNTATMKFSFAEMPLCLGRHCTYDAGETKDGETCIVFSDRFNIGVLMQTRDDDGVERWVLNRVMNLVQTSLVPDRTKLFVFAVRDGYAYLSTSAKSKDPRVPCWFMSLCLETMRLEKLFRRTFDCDAHPYIMAWPPCLTEYKPQCCKGVDVIIMTAV</sequence>
<dbReference type="AlphaFoldDB" id="A0A5J9VG94"/>
<reference evidence="2 3" key="1">
    <citation type="journal article" date="2019" name="Sci. Rep.">
        <title>A high-quality genome of Eragrostis curvula grass provides insights into Poaceae evolution and supports new strategies to enhance forage quality.</title>
        <authorList>
            <person name="Carballo J."/>
            <person name="Santos B.A.C.M."/>
            <person name="Zappacosta D."/>
            <person name="Garbus I."/>
            <person name="Selva J.P."/>
            <person name="Gallo C.A."/>
            <person name="Diaz A."/>
            <person name="Albertini E."/>
            <person name="Caccamo M."/>
            <person name="Echenique V."/>
        </authorList>
    </citation>
    <scope>NUCLEOTIDE SEQUENCE [LARGE SCALE GENOMIC DNA]</scope>
    <source>
        <strain evidence="3">cv. Victoria</strain>
        <tissue evidence="2">Leaf</tissue>
    </source>
</reference>
<dbReference type="Gramene" id="TVU34467">
    <property type="protein sequence ID" value="TVU34467"/>
    <property type="gene ID" value="EJB05_16302"/>
</dbReference>
<dbReference type="EMBL" id="RWGY01000009">
    <property type="protein sequence ID" value="TVU34467.1"/>
    <property type="molecule type" value="Genomic_DNA"/>
</dbReference>
<dbReference type="SMART" id="SM00256">
    <property type="entry name" value="FBOX"/>
    <property type="match status" value="1"/>
</dbReference>
<gene>
    <name evidence="2" type="ORF">EJB05_16302</name>
</gene>
<organism evidence="2 3">
    <name type="scientific">Eragrostis curvula</name>
    <name type="common">weeping love grass</name>
    <dbReference type="NCBI Taxonomy" id="38414"/>
    <lineage>
        <taxon>Eukaryota</taxon>
        <taxon>Viridiplantae</taxon>
        <taxon>Streptophyta</taxon>
        <taxon>Embryophyta</taxon>
        <taxon>Tracheophyta</taxon>
        <taxon>Spermatophyta</taxon>
        <taxon>Magnoliopsida</taxon>
        <taxon>Liliopsida</taxon>
        <taxon>Poales</taxon>
        <taxon>Poaceae</taxon>
        <taxon>PACMAD clade</taxon>
        <taxon>Chloridoideae</taxon>
        <taxon>Eragrostideae</taxon>
        <taxon>Eragrostidinae</taxon>
        <taxon>Eragrostis</taxon>
    </lineage>
</organism>
<evidence type="ECO:0000259" key="1">
    <source>
        <dbReference type="SMART" id="SM00256"/>
    </source>
</evidence>
<dbReference type="SUPFAM" id="SSF81383">
    <property type="entry name" value="F-box domain"/>
    <property type="match status" value="1"/>
</dbReference>
<feature type="domain" description="F-box" evidence="1">
    <location>
        <begin position="27"/>
        <end position="67"/>
    </location>
</feature>
<keyword evidence="3" id="KW-1185">Reference proteome</keyword>
<proteinExistence type="predicted"/>
<dbReference type="InterPro" id="IPR036047">
    <property type="entry name" value="F-box-like_dom_sf"/>
</dbReference>
<accession>A0A5J9VG94</accession>
<dbReference type="Proteomes" id="UP000324897">
    <property type="component" value="Unassembled WGS sequence"/>
</dbReference>
<evidence type="ECO:0000313" key="3">
    <source>
        <dbReference type="Proteomes" id="UP000324897"/>
    </source>
</evidence>
<dbReference type="Gene3D" id="1.20.1280.50">
    <property type="match status" value="1"/>
</dbReference>
<name>A0A5J9VG94_9POAL</name>
<feature type="non-terminal residue" evidence="2">
    <location>
        <position position="1"/>
    </location>
</feature>
<dbReference type="InterPro" id="IPR001810">
    <property type="entry name" value="F-box_dom"/>
</dbReference>
<dbReference type="PANTHER" id="PTHR33207">
    <property type="entry name" value="F-BOX DOMAIN CONTAINING PROTEIN-RELATED"/>
    <property type="match status" value="1"/>
</dbReference>
<dbReference type="OrthoDB" id="602193at2759"/>